<accession>A0ABW6WNF8</accession>
<evidence type="ECO:0000256" key="4">
    <source>
        <dbReference type="ARBA" id="ARBA00023326"/>
    </source>
</evidence>
<organism evidence="8 9">
    <name type="scientific">Paractinoplanes globisporus</name>
    <dbReference type="NCBI Taxonomy" id="113565"/>
    <lineage>
        <taxon>Bacteria</taxon>
        <taxon>Bacillati</taxon>
        <taxon>Actinomycetota</taxon>
        <taxon>Actinomycetes</taxon>
        <taxon>Micromonosporales</taxon>
        <taxon>Micromonosporaceae</taxon>
        <taxon>Paractinoplanes</taxon>
    </lineage>
</organism>
<keyword evidence="5" id="KW-0732">Signal</keyword>
<dbReference type="SMART" id="SM00060">
    <property type="entry name" value="FN3"/>
    <property type="match status" value="1"/>
</dbReference>
<sequence length="333" mass="34246">MTRPRMWLAATLLAATLLTAAAAPALAAAPAPANLHVSAITPVSVTLSWTASEGATDYQINYRQAFNDVIWSQTVGNVTTATVTGYILPTRQYTFSVSARDAGGYSPVSNSVTVVTPAATTGDTTPPATPANFRITEVTATGPALAWDPATDNVGVTGYDVYFFDGWYTSTLVGTTTGTALTVPFGSSSTGMRYYYARSRDAAGNVSIATSLVQGPATTPPTTPPPAPTCKVAYKTTSEWPGGFVADVTITNQRTTAVDGWTLTLTAGGDQVVTQAWNATVTQSGATITLTGARWNSTIAAGGSVTAGLLGRWRTSNAPPTSAALNGAPCTIA</sequence>
<keyword evidence="2" id="KW-0119">Carbohydrate metabolism</keyword>
<evidence type="ECO:0000313" key="8">
    <source>
        <dbReference type="EMBL" id="MFF5294838.1"/>
    </source>
</evidence>
<dbReference type="InterPro" id="IPR008965">
    <property type="entry name" value="CBM2/CBM3_carb-bd_dom_sf"/>
</dbReference>
<dbReference type="Pfam" id="PF00041">
    <property type="entry name" value="fn3"/>
    <property type="match status" value="1"/>
</dbReference>
<dbReference type="PROSITE" id="PS51173">
    <property type="entry name" value="CBM2"/>
    <property type="match status" value="1"/>
</dbReference>
<gene>
    <name evidence="8" type="ORF">ACFY35_35805</name>
</gene>
<dbReference type="InterPro" id="IPR001919">
    <property type="entry name" value="CBD2"/>
</dbReference>
<dbReference type="InterPro" id="IPR013783">
    <property type="entry name" value="Ig-like_fold"/>
</dbReference>
<dbReference type="InterPro" id="IPR003961">
    <property type="entry name" value="FN3_dom"/>
</dbReference>
<comment type="caution">
    <text evidence="8">The sequence shown here is derived from an EMBL/GenBank/DDBJ whole genome shotgun (WGS) entry which is preliminary data.</text>
</comment>
<evidence type="ECO:0000256" key="2">
    <source>
        <dbReference type="ARBA" id="ARBA00023277"/>
    </source>
</evidence>
<name>A0ABW6WNF8_9ACTN</name>
<dbReference type="Proteomes" id="UP001602245">
    <property type="component" value="Unassembled WGS sequence"/>
</dbReference>
<feature type="chain" id="PRO_5046677036" evidence="5">
    <location>
        <begin position="28"/>
        <end position="333"/>
    </location>
</feature>
<feature type="signal peptide" evidence="5">
    <location>
        <begin position="1"/>
        <end position="27"/>
    </location>
</feature>
<keyword evidence="3" id="KW-0326">Glycosidase</keyword>
<dbReference type="RefSeq" id="WP_157297112.1">
    <property type="nucleotide sequence ID" value="NZ_JBIAZU010000006.1"/>
</dbReference>
<evidence type="ECO:0000256" key="3">
    <source>
        <dbReference type="ARBA" id="ARBA00023295"/>
    </source>
</evidence>
<keyword evidence="4" id="KW-0624">Polysaccharide degradation</keyword>
<evidence type="ECO:0000259" key="6">
    <source>
        <dbReference type="PROSITE" id="PS50853"/>
    </source>
</evidence>
<evidence type="ECO:0000259" key="7">
    <source>
        <dbReference type="PROSITE" id="PS51173"/>
    </source>
</evidence>
<dbReference type="PANTHER" id="PTHR46708:SF11">
    <property type="entry name" value="RECEPTOR-TYPE TYROSINE-PROTEIN PHOSPHATASE ETA-LIKE"/>
    <property type="match status" value="1"/>
</dbReference>
<reference evidence="8 9" key="1">
    <citation type="submission" date="2024-10" db="EMBL/GenBank/DDBJ databases">
        <title>The Natural Products Discovery Center: Release of the First 8490 Sequenced Strains for Exploring Actinobacteria Biosynthetic Diversity.</title>
        <authorList>
            <person name="Kalkreuter E."/>
            <person name="Kautsar S.A."/>
            <person name="Yang D."/>
            <person name="Bader C.D."/>
            <person name="Teijaro C.N."/>
            <person name="Fluegel L."/>
            <person name="Davis C.M."/>
            <person name="Simpson J.R."/>
            <person name="Lauterbach L."/>
            <person name="Steele A.D."/>
            <person name="Gui C."/>
            <person name="Meng S."/>
            <person name="Li G."/>
            <person name="Viehrig K."/>
            <person name="Ye F."/>
            <person name="Su P."/>
            <person name="Kiefer A.F."/>
            <person name="Nichols A."/>
            <person name="Cepeda A.J."/>
            <person name="Yan W."/>
            <person name="Fan B."/>
            <person name="Jiang Y."/>
            <person name="Adhikari A."/>
            <person name="Zheng C.-J."/>
            <person name="Schuster L."/>
            <person name="Cowan T.M."/>
            <person name="Smanski M.J."/>
            <person name="Chevrette M.G."/>
            <person name="De Carvalho L.P.S."/>
            <person name="Shen B."/>
        </authorList>
    </citation>
    <scope>NUCLEOTIDE SEQUENCE [LARGE SCALE GENOMIC DNA]</scope>
    <source>
        <strain evidence="8 9">NPDC000087</strain>
    </source>
</reference>
<dbReference type="InterPro" id="IPR050991">
    <property type="entry name" value="ECM_Regulatory_Proteins"/>
</dbReference>
<dbReference type="EMBL" id="JBIAZU010000006">
    <property type="protein sequence ID" value="MFF5294838.1"/>
    <property type="molecule type" value="Genomic_DNA"/>
</dbReference>
<feature type="domain" description="CBM2" evidence="7">
    <location>
        <begin position="223"/>
        <end position="333"/>
    </location>
</feature>
<dbReference type="InterPro" id="IPR036116">
    <property type="entry name" value="FN3_sf"/>
</dbReference>
<dbReference type="InterPro" id="IPR012291">
    <property type="entry name" value="CBM2_carb-bd_dom_sf"/>
</dbReference>
<keyword evidence="9" id="KW-1185">Reference proteome</keyword>
<dbReference type="Gene3D" id="2.60.40.290">
    <property type="match status" value="1"/>
</dbReference>
<keyword evidence="1" id="KW-0677">Repeat</keyword>
<evidence type="ECO:0000256" key="1">
    <source>
        <dbReference type="ARBA" id="ARBA00022737"/>
    </source>
</evidence>
<dbReference type="PROSITE" id="PS50853">
    <property type="entry name" value="FN3"/>
    <property type="match status" value="1"/>
</dbReference>
<dbReference type="SMART" id="SM00637">
    <property type="entry name" value="CBD_II"/>
    <property type="match status" value="1"/>
</dbReference>
<feature type="domain" description="Fibronectin type-III" evidence="6">
    <location>
        <begin position="31"/>
        <end position="119"/>
    </location>
</feature>
<evidence type="ECO:0000256" key="5">
    <source>
        <dbReference type="SAM" id="SignalP"/>
    </source>
</evidence>
<dbReference type="SUPFAM" id="SSF49265">
    <property type="entry name" value="Fibronectin type III"/>
    <property type="match status" value="2"/>
</dbReference>
<evidence type="ECO:0000313" key="9">
    <source>
        <dbReference type="Proteomes" id="UP001602245"/>
    </source>
</evidence>
<dbReference type="PANTHER" id="PTHR46708">
    <property type="entry name" value="TENASCIN"/>
    <property type="match status" value="1"/>
</dbReference>
<dbReference type="SUPFAM" id="SSF49384">
    <property type="entry name" value="Carbohydrate-binding domain"/>
    <property type="match status" value="1"/>
</dbReference>
<dbReference type="Gene3D" id="2.60.40.10">
    <property type="entry name" value="Immunoglobulins"/>
    <property type="match status" value="2"/>
</dbReference>
<keyword evidence="3" id="KW-0378">Hydrolase</keyword>
<dbReference type="Pfam" id="PF00553">
    <property type="entry name" value="CBM_2"/>
    <property type="match status" value="1"/>
</dbReference>
<proteinExistence type="predicted"/>
<protein>
    <submittedName>
        <fullName evidence="8">Cellulose binding domain-containing protein</fullName>
    </submittedName>
</protein>
<dbReference type="CDD" id="cd00063">
    <property type="entry name" value="FN3"/>
    <property type="match status" value="1"/>
</dbReference>